<proteinExistence type="predicted"/>
<name>A0ABP1RM05_9HEXA</name>
<evidence type="ECO:0000313" key="2">
    <source>
        <dbReference type="Proteomes" id="UP001642540"/>
    </source>
</evidence>
<sequence>MKRKLLYVSQNAPNLTLSALKCYNCGYFDGEAPDNWDEEDSEDSCRTGKKPNDELSVDCNDLRYFPVSEGKFIGIPKTCGLVRKSAEHQLNLIA</sequence>
<protein>
    <submittedName>
        <fullName evidence="1">Uncharacterized protein</fullName>
    </submittedName>
</protein>
<gene>
    <name evidence="1" type="ORF">ODALV1_LOCUS23760</name>
</gene>
<accession>A0ABP1RM05</accession>
<dbReference type="Proteomes" id="UP001642540">
    <property type="component" value="Unassembled WGS sequence"/>
</dbReference>
<keyword evidence="2" id="KW-1185">Reference proteome</keyword>
<reference evidence="1 2" key="1">
    <citation type="submission" date="2024-08" db="EMBL/GenBank/DDBJ databases">
        <authorList>
            <person name="Cucini C."/>
            <person name="Frati F."/>
        </authorList>
    </citation>
    <scope>NUCLEOTIDE SEQUENCE [LARGE SCALE GENOMIC DNA]</scope>
</reference>
<organism evidence="1 2">
    <name type="scientific">Orchesella dallaii</name>
    <dbReference type="NCBI Taxonomy" id="48710"/>
    <lineage>
        <taxon>Eukaryota</taxon>
        <taxon>Metazoa</taxon>
        <taxon>Ecdysozoa</taxon>
        <taxon>Arthropoda</taxon>
        <taxon>Hexapoda</taxon>
        <taxon>Collembola</taxon>
        <taxon>Entomobryomorpha</taxon>
        <taxon>Entomobryoidea</taxon>
        <taxon>Orchesellidae</taxon>
        <taxon>Orchesellinae</taxon>
        <taxon>Orchesella</taxon>
    </lineage>
</organism>
<dbReference type="EMBL" id="CAXLJM020000082">
    <property type="protein sequence ID" value="CAL8130511.1"/>
    <property type="molecule type" value="Genomic_DNA"/>
</dbReference>
<comment type="caution">
    <text evidence="1">The sequence shown here is derived from an EMBL/GenBank/DDBJ whole genome shotgun (WGS) entry which is preliminary data.</text>
</comment>
<evidence type="ECO:0000313" key="1">
    <source>
        <dbReference type="EMBL" id="CAL8130511.1"/>
    </source>
</evidence>